<dbReference type="InterPro" id="IPR021109">
    <property type="entry name" value="Peptidase_aspartic_dom_sf"/>
</dbReference>
<evidence type="ECO:0000256" key="2">
    <source>
        <dbReference type="SAM" id="MobiDB-lite"/>
    </source>
</evidence>
<dbReference type="GO" id="GO:0004190">
    <property type="term" value="F:aspartic-type endopeptidase activity"/>
    <property type="evidence" value="ECO:0007669"/>
    <property type="project" value="InterPro"/>
</dbReference>
<proteinExistence type="predicted"/>
<dbReference type="Pfam" id="PF00077">
    <property type="entry name" value="RVP"/>
    <property type="match status" value="1"/>
</dbReference>
<name>A0AAV7IRU9_COTGL</name>
<gene>
    <name evidence="4" type="ORF">KQX54_011375</name>
</gene>
<feature type="region of interest" description="Disordered" evidence="2">
    <location>
        <begin position="486"/>
        <end position="507"/>
    </location>
</feature>
<dbReference type="SUPFAM" id="SSF50630">
    <property type="entry name" value="Acid proteases"/>
    <property type="match status" value="1"/>
</dbReference>
<dbReference type="InterPro" id="IPR001969">
    <property type="entry name" value="Aspartic_peptidase_AS"/>
</dbReference>
<dbReference type="GO" id="GO:0006508">
    <property type="term" value="P:proteolysis"/>
    <property type="evidence" value="ECO:0007669"/>
    <property type="project" value="InterPro"/>
</dbReference>
<dbReference type="EMBL" id="JAHXZJ010000747">
    <property type="protein sequence ID" value="KAH0557755.1"/>
    <property type="molecule type" value="Genomic_DNA"/>
</dbReference>
<dbReference type="Gene3D" id="2.40.70.10">
    <property type="entry name" value="Acid Proteases"/>
    <property type="match status" value="1"/>
</dbReference>
<feature type="compositionally biased region" description="Basic and acidic residues" evidence="2">
    <location>
        <begin position="486"/>
        <end position="497"/>
    </location>
</feature>
<evidence type="ECO:0000256" key="1">
    <source>
        <dbReference type="ARBA" id="ARBA00022801"/>
    </source>
</evidence>
<reference evidence="4 5" key="1">
    <citation type="journal article" date="2021" name="J. Hered.">
        <title>A chromosome-level genome assembly of the parasitoid wasp, Cotesia glomerata (Hymenoptera: Braconidae).</title>
        <authorList>
            <person name="Pinto B.J."/>
            <person name="Weis J.J."/>
            <person name="Gamble T."/>
            <person name="Ode P.J."/>
            <person name="Paul R."/>
            <person name="Zaspel J.M."/>
        </authorList>
    </citation>
    <scope>NUCLEOTIDE SEQUENCE [LARGE SCALE GENOMIC DNA]</scope>
    <source>
        <strain evidence="4">CgM1</strain>
    </source>
</reference>
<evidence type="ECO:0000259" key="3">
    <source>
        <dbReference type="PROSITE" id="PS50175"/>
    </source>
</evidence>
<dbReference type="InterPro" id="IPR018061">
    <property type="entry name" value="Retropepsins"/>
</dbReference>
<sequence length="507" mass="56703">MGDKTLWCLVDTGATKSVISQELWNLIRAKNWYTHYVPINQTATVIDGHEVQCIGLAQVKIKVKNEDRVLPFLVMPKFSRDILFGVDNLREIKYSISWDHHVSNSQPEVSMYTFVDPMTKARNEIQAELCKNSEVKGPTTLAEHKIKVKPGVEPIKFSIMGGDNSSSVIQEGLLEEELRALEAVVVAGVNSEVTVGEKKESKGKKNLKQVLFNHRWEQQKQILKRQMNKRLEEHKLKRVAKSANLSQTIARLHKLANDRNVPEESGCSKANPTTKKDFTRHATIALTDRRRDKWALESLSAAPVQRRSVGKPINQAASGKKAILIDNPPLPARTKKSIKLRKEVNPGRVDPVQASGPVVEAAESKVESEVMEVDPPSQLNMKEVAIFPPNQPVVNLLPRSGLVIGAIPHQRVREVRAYEPIPITGPAQVVLPAIASPAVNISDPMPSTFCSQKRKRKPRSNRQQRHVRVNEDGMLIQSYRKKDGTLVEYVKGPDTRQPKGATQPKKS</sequence>
<dbReference type="CDD" id="cd00303">
    <property type="entry name" value="retropepsin_like"/>
    <property type="match status" value="1"/>
</dbReference>
<comment type="caution">
    <text evidence="4">The sequence shown here is derived from an EMBL/GenBank/DDBJ whole genome shotgun (WGS) entry which is preliminary data.</text>
</comment>
<evidence type="ECO:0000313" key="4">
    <source>
        <dbReference type="EMBL" id="KAH0557755.1"/>
    </source>
</evidence>
<feature type="domain" description="Peptidase A2" evidence="3">
    <location>
        <begin position="6"/>
        <end position="88"/>
    </location>
</feature>
<dbReference type="InterPro" id="IPR001995">
    <property type="entry name" value="Peptidase_A2_cat"/>
</dbReference>
<evidence type="ECO:0000313" key="5">
    <source>
        <dbReference type="Proteomes" id="UP000826195"/>
    </source>
</evidence>
<feature type="compositionally biased region" description="Basic residues" evidence="2">
    <location>
        <begin position="452"/>
        <end position="467"/>
    </location>
</feature>
<keyword evidence="1" id="KW-0378">Hydrolase</keyword>
<dbReference type="PROSITE" id="PS50175">
    <property type="entry name" value="ASP_PROT_RETROV"/>
    <property type="match status" value="1"/>
</dbReference>
<protein>
    <recommendedName>
        <fullName evidence="3">Peptidase A2 domain-containing protein</fullName>
    </recommendedName>
</protein>
<accession>A0AAV7IRU9</accession>
<dbReference type="PROSITE" id="PS00141">
    <property type="entry name" value="ASP_PROTEASE"/>
    <property type="match status" value="1"/>
</dbReference>
<dbReference type="AlphaFoldDB" id="A0AAV7IRU9"/>
<organism evidence="4 5">
    <name type="scientific">Cotesia glomerata</name>
    <name type="common">Lepidopteran parasitic wasp</name>
    <name type="synonym">Apanteles glomeratus</name>
    <dbReference type="NCBI Taxonomy" id="32391"/>
    <lineage>
        <taxon>Eukaryota</taxon>
        <taxon>Metazoa</taxon>
        <taxon>Ecdysozoa</taxon>
        <taxon>Arthropoda</taxon>
        <taxon>Hexapoda</taxon>
        <taxon>Insecta</taxon>
        <taxon>Pterygota</taxon>
        <taxon>Neoptera</taxon>
        <taxon>Endopterygota</taxon>
        <taxon>Hymenoptera</taxon>
        <taxon>Apocrita</taxon>
        <taxon>Ichneumonoidea</taxon>
        <taxon>Braconidae</taxon>
        <taxon>Microgastrinae</taxon>
        <taxon>Cotesia</taxon>
    </lineage>
</organism>
<dbReference type="Proteomes" id="UP000826195">
    <property type="component" value="Unassembled WGS sequence"/>
</dbReference>
<feature type="region of interest" description="Disordered" evidence="2">
    <location>
        <begin position="443"/>
        <end position="473"/>
    </location>
</feature>
<keyword evidence="5" id="KW-1185">Reference proteome</keyword>